<dbReference type="Proteomes" id="UP000325440">
    <property type="component" value="Unassembled WGS sequence"/>
</dbReference>
<gene>
    <name evidence="1" type="ORF">CINCED_3A009304</name>
</gene>
<accession>A0A5E4NRT2</accession>
<evidence type="ECO:0000313" key="2">
    <source>
        <dbReference type="Proteomes" id="UP000325440"/>
    </source>
</evidence>
<organism evidence="1 2">
    <name type="scientific">Cinara cedri</name>
    <dbReference type="NCBI Taxonomy" id="506608"/>
    <lineage>
        <taxon>Eukaryota</taxon>
        <taxon>Metazoa</taxon>
        <taxon>Ecdysozoa</taxon>
        <taxon>Arthropoda</taxon>
        <taxon>Hexapoda</taxon>
        <taxon>Insecta</taxon>
        <taxon>Pterygota</taxon>
        <taxon>Neoptera</taxon>
        <taxon>Paraneoptera</taxon>
        <taxon>Hemiptera</taxon>
        <taxon>Sternorrhyncha</taxon>
        <taxon>Aphidomorpha</taxon>
        <taxon>Aphidoidea</taxon>
        <taxon>Aphididae</taxon>
        <taxon>Lachninae</taxon>
        <taxon>Cinara</taxon>
    </lineage>
</organism>
<dbReference type="OrthoDB" id="6591074at2759"/>
<evidence type="ECO:0000313" key="1">
    <source>
        <dbReference type="EMBL" id="VVC45619.1"/>
    </source>
</evidence>
<protein>
    <submittedName>
        <fullName evidence="1">Uncharacterized protein</fullName>
    </submittedName>
</protein>
<dbReference type="EMBL" id="CABPRJ010002407">
    <property type="protein sequence ID" value="VVC45619.1"/>
    <property type="molecule type" value="Genomic_DNA"/>
</dbReference>
<reference evidence="1 2" key="1">
    <citation type="submission" date="2019-08" db="EMBL/GenBank/DDBJ databases">
        <authorList>
            <person name="Alioto T."/>
            <person name="Alioto T."/>
            <person name="Gomez Garrido J."/>
        </authorList>
    </citation>
    <scope>NUCLEOTIDE SEQUENCE [LARGE SCALE GENOMIC DNA]</scope>
</reference>
<name>A0A5E4NRT2_9HEMI</name>
<proteinExistence type="predicted"/>
<sequence>MYDVSHPLDEIVHLMKSYPVHEMETVFFSLSEINANFMNKEIVVEIDSAEDIICGLCKKGEQIKKERQESHEGLKKAVIKMLQNSKAEIPEHKINDCVIIPVPKVNNRPSDPVNIFGTIVDQRNNMNRIGTQHELLKGRFGSGNLQLAISNFINVKNNKEITLCETVAALLRRLKWEKLPEETILTENREAFPRTIQTSPVLPTGLS</sequence>
<keyword evidence="2" id="KW-1185">Reference proteome</keyword>
<dbReference type="AlphaFoldDB" id="A0A5E4NRT2"/>